<dbReference type="GO" id="GO:0005576">
    <property type="term" value="C:extracellular region"/>
    <property type="evidence" value="ECO:0007669"/>
    <property type="project" value="UniProtKB-SubCell"/>
</dbReference>
<dbReference type="PROSITE" id="PS51892">
    <property type="entry name" value="SUBTILASE"/>
    <property type="match status" value="1"/>
</dbReference>
<dbReference type="Pfam" id="PF17766">
    <property type="entry name" value="fn3_6"/>
    <property type="match status" value="2"/>
</dbReference>
<evidence type="ECO:0000313" key="10">
    <source>
        <dbReference type="EMBL" id="KAK7827015.1"/>
    </source>
</evidence>
<keyword evidence="4" id="KW-0732">Signal</keyword>
<feature type="domain" description="Subtilisin-like protease fibronectin type-III" evidence="9">
    <location>
        <begin position="335"/>
        <end position="441"/>
    </location>
</feature>
<proteinExistence type="inferred from homology"/>
<evidence type="ECO:0000259" key="9">
    <source>
        <dbReference type="Pfam" id="PF17766"/>
    </source>
</evidence>
<dbReference type="InterPro" id="IPR000209">
    <property type="entry name" value="Peptidase_S8/S53_dom"/>
</dbReference>
<evidence type="ECO:0000256" key="3">
    <source>
        <dbReference type="ARBA" id="ARBA00022670"/>
    </source>
</evidence>
<evidence type="ECO:0000259" key="8">
    <source>
        <dbReference type="Pfam" id="PF00082"/>
    </source>
</evidence>
<feature type="domain" description="Subtilisin-like protease fibronectin type-III" evidence="9">
    <location>
        <begin position="574"/>
        <end position="680"/>
    </location>
</feature>
<dbReference type="InterPro" id="IPR036852">
    <property type="entry name" value="Peptidase_S8/S53_dom_sf"/>
</dbReference>
<evidence type="ECO:0000256" key="2">
    <source>
        <dbReference type="ARBA" id="ARBA00011073"/>
    </source>
</evidence>
<dbReference type="PROSITE" id="PS00138">
    <property type="entry name" value="SUBTILASE_SER"/>
    <property type="match status" value="2"/>
</dbReference>
<dbReference type="InterPro" id="IPR023828">
    <property type="entry name" value="Peptidase_S8_Ser-AS"/>
</dbReference>
<dbReference type="Pfam" id="PF00082">
    <property type="entry name" value="Peptidase_S8"/>
    <property type="match status" value="1"/>
</dbReference>
<evidence type="ECO:0000313" key="11">
    <source>
        <dbReference type="Proteomes" id="UP000237347"/>
    </source>
</evidence>
<accession>A0AAW0JJJ2</accession>
<evidence type="ECO:0000256" key="7">
    <source>
        <dbReference type="PROSITE-ProRule" id="PRU01240"/>
    </source>
</evidence>
<keyword evidence="6" id="KW-0720">Serine protease</keyword>
<dbReference type="PANTHER" id="PTHR10795">
    <property type="entry name" value="PROPROTEIN CONVERTASE SUBTILISIN/KEXIN"/>
    <property type="match status" value="1"/>
</dbReference>
<evidence type="ECO:0000256" key="6">
    <source>
        <dbReference type="ARBA" id="ARBA00022825"/>
    </source>
</evidence>
<dbReference type="Gene3D" id="3.50.30.30">
    <property type="match status" value="1"/>
</dbReference>
<comment type="subcellular location">
    <subcellularLocation>
        <location evidence="1">Secreted</location>
    </subcellularLocation>
</comment>
<name>A0AAW0JJJ2_QUESU</name>
<gene>
    <name evidence="10" type="primary">SBT1.9_2</name>
    <name evidence="10" type="ORF">CFP56_031421</name>
</gene>
<evidence type="ECO:0000256" key="1">
    <source>
        <dbReference type="ARBA" id="ARBA00004613"/>
    </source>
</evidence>
<dbReference type="SUPFAM" id="SSF52743">
    <property type="entry name" value="Subtilisin-like"/>
    <property type="match status" value="2"/>
</dbReference>
<protein>
    <submittedName>
        <fullName evidence="10">Subtilisin-like protease sbt1.9</fullName>
    </submittedName>
</protein>
<dbReference type="EMBL" id="PKMF04000530">
    <property type="protein sequence ID" value="KAK7827015.1"/>
    <property type="molecule type" value="Genomic_DNA"/>
</dbReference>
<dbReference type="CDD" id="cd02120">
    <property type="entry name" value="PA_subtilisin_like"/>
    <property type="match status" value="1"/>
</dbReference>
<feature type="domain" description="Peptidase S8/S53" evidence="8">
    <location>
        <begin position="2"/>
        <end position="262"/>
    </location>
</feature>
<sequence>MVVASAGNEGPLHGTLSNGAPWVLTVGAGTIDREFHGILTLGNGMQITFVSMYPGNSSLTQVSLVFLNGCKSVEEMKKNKNKIVVCKDNLSLSTQVYNAKSARVYGAIFISNYSLPEFATKSSFPTAFLGLQEGQTVIDYIKRNNSIPRGSLIYHKTVIGTKPAPMVDIYNSRGPFPSCPSVLKPDLLAPGSSILASWCPTSPVAEVRSKPLFSKFNLESGTSMSAPHVAGVAALIKEVHPDWSPAAIRSALMTTASSLDNTLSPIKDRAYNKRQASPLDIGAGHINPNKALDPGLVYDATAEDYVKLLCAMNYTAAQIRIITKSTYNCENRSLDLNYPSFIVFFNEYDSNSDAKVVHEFRRTVTNVREGRWTYTANVTGMNGLIKVKVEPEKLVFKQKYEKQSYKLSLEGPKPLKEVVAHGSLSWVNDDGKYVVRSPIVVTIAEVRSKPLFSKFNLESGTSMSAPHVAGVAALIKEVHPDWSPAAIRSALMTTASSLDNTLSPIKDRAYNKRQASPLDIGAGHINPNKALDPGLVYDATAEDYVKLLCAMNYTAAQIRIITKSTYNCENRSLDLNYPSFIVFFNEYDSNSDAKVVHEFRRTVTNVREGRWTYTANVTGMNGLIKVKVEPEKLLFKQKYEKQSYKLSLEGPKPLKEVVVHGSLSWVNDDGKYVVRSPIVVTSLVPESLLRA</sequence>
<comment type="caution">
    <text evidence="10">The sequence shown here is derived from an EMBL/GenBank/DDBJ whole genome shotgun (WGS) entry which is preliminary data.</text>
</comment>
<comment type="caution">
    <text evidence="7">Lacks conserved residue(s) required for the propagation of feature annotation.</text>
</comment>
<keyword evidence="5" id="KW-0378">Hydrolase</keyword>
<organism evidence="10 11">
    <name type="scientific">Quercus suber</name>
    <name type="common">Cork oak</name>
    <dbReference type="NCBI Taxonomy" id="58331"/>
    <lineage>
        <taxon>Eukaryota</taxon>
        <taxon>Viridiplantae</taxon>
        <taxon>Streptophyta</taxon>
        <taxon>Embryophyta</taxon>
        <taxon>Tracheophyta</taxon>
        <taxon>Spermatophyta</taxon>
        <taxon>Magnoliopsida</taxon>
        <taxon>eudicotyledons</taxon>
        <taxon>Gunneridae</taxon>
        <taxon>Pentapetalae</taxon>
        <taxon>rosids</taxon>
        <taxon>fabids</taxon>
        <taxon>Fagales</taxon>
        <taxon>Fagaceae</taxon>
        <taxon>Quercus</taxon>
    </lineage>
</organism>
<reference evidence="10 11" key="1">
    <citation type="journal article" date="2018" name="Sci. Data">
        <title>The draft genome sequence of cork oak.</title>
        <authorList>
            <person name="Ramos A.M."/>
            <person name="Usie A."/>
            <person name="Barbosa P."/>
            <person name="Barros P.M."/>
            <person name="Capote T."/>
            <person name="Chaves I."/>
            <person name="Simoes F."/>
            <person name="Abreu I."/>
            <person name="Carrasquinho I."/>
            <person name="Faro C."/>
            <person name="Guimaraes J.B."/>
            <person name="Mendonca D."/>
            <person name="Nobrega F."/>
            <person name="Rodrigues L."/>
            <person name="Saibo N.J.M."/>
            <person name="Varela M.C."/>
            <person name="Egas C."/>
            <person name="Matos J."/>
            <person name="Miguel C.M."/>
            <person name="Oliveira M.M."/>
            <person name="Ricardo C.P."/>
            <person name="Goncalves S."/>
        </authorList>
    </citation>
    <scope>NUCLEOTIDE SEQUENCE [LARGE SCALE GENOMIC DNA]</scope>
    <source>
        <strain evidence="11">cv. HL8</strain>
    </source>
</reference>
<dbReference type="AlphaFoldDB" id="A0AAW0JJJ2"/>
<keyword evidence="11" id="KW-1185">Reference proteome</keyword>
<evidence type="ECO:0000256" key="5">
    <source>
        <dbReference type="ARBA" id="ARBA00022801"/>
    </source>
</evidence>
<dbReference type="Proteomes" id="UP000237347">
    <property type="component" value="Unassembled WGS sequence"/>
</dbReference>
<dbReference type="InterPro" id="IPR045051">
    <property type="entry name" value="SBT"/>
</dbReference>
<dbReference type="Gene3D" id="2.60.40.2310">
    <property type="match status" value="2"/>
</dbReference>
<dbReference type="GO" id="GO:0004252">
    <property type="term" value="F:serine-type endopeptidase activity"/>
    <property type="evidence" value="ECO:0007669"/>
    <property type="project" value="InterPro"/>
</dbReference>
<evidence type="ECO:0000256" key="4">
    <source>
        <dbReference type="ARBA" id="ARBA00022729"/>
    </source>
</evidence>
<keyword evidence="3" id="KW-0645">Protease</keyword>
<dbReference type="GO" id="GO:0006508">
    <property type="term" value="P:proteolysis"/>
    <property type="evidence" value="ECO:0007669"/>
    <property type="project" value="UniProtKB-KW"/>
</dbReference>
<dbReference type="Gene3D" id="3.40.50.200">
    <property type="entry name" value="Peptidase S8/S53 domain"/>
    <property type="match status" value="2"/>
</dbReference>
<comment type="similarity">
    <text evidence="2 7">Belongs to the peptidase S8 family.</text>
</comment>
<dbReference type="InterPro" id="IPR041469">
    <property type="entry name" value="Subtilisin-like_FN3"/>
</dbReference>